<organism evidence="5 6">
    <name type="scientific">Oenococcus sicerae</name>
    <dbReference type="NCBI Taxonomy" id="2203724"/>
    <lineage>
        <taxon>Bacteria</taxon>
        <taxon>Bacillati</taxon>
        <taxon>Bacillota</taxon>
        <taxon>Bacilli</taxon>
        <taxon>Lactobacillales</taxon>
        <taxon>Lactobacillaceae</taxon>
        <taxon>Oenococcus</taxon>
    </lineage>
</organism>
<reference evidence="5 6" key="1">
    <citation type="journal article" date="2019" name="Syst. Appl. Microbiol.">
        <title>Oenococcus sicerae sp. nov., isolated from French cider.</title>
        <authorList>
            <person name="Cousin F.J."/>
            <person name="Le Guellec R."/>
            <person name="Chagnot C."/>
            <person name="Goux D."/>
            <person name="Dalmasso M."/>
            <person name="Laplace J.M."/>
            <person name="Cretenet M."/>
        </authorList>
    </citation>
    <scope>NUCLEOTIDE SEQUENCE [LARGE SCALE GENOMIC DNA]</scope>
    <source>
        <strain evidence="5 6">UCMA 15228</strain>
    </source>
</reference>
<dbReference type="PANTHER" id="PTHR30408:SF12">
    <property type="entry name" value="TYPE I RESTRICTION ENZYME MJAVIII SPECIFICITY SUBUNIT"/>
    <property type="match status" value="1"/>
</dbReference>
<keyword evidence="5" id="KW-0540">Nuclease</keyword>
<proteinExistence type="inferred from homology"/>
<dbReference type="Pfam" id="PF01420">
    <property type="entry name" value="Methylase_S"/>
    <property type="match status" value="2"/>
</dbReference>
<gene>
    <name evidence="5" type="ORF">DLJ48_07340</name>
</gene>
<comment type="similarity">
    <text evidence="1">Belongs to the type-I restriction system S methylase family.</text>
</comment>
<protein>
    <submittedName>
        <fullName evidence="5">Restriction endonuclease subunit S</fullName>
    </submittedName>
</protein>
<evidence type="ECO:0000256" key="3">
    <source>
        <dbReference type="ARBA" id="ARBA00023125"/>
    </source>
</evidence>
<dbReference type="InterPro" id="IPR052021">
    <property type="entry name" value="Type-I_RS_S_subunit"/>
</dbReference>
<feature type="domain" description="Type I restriction modification DNA specificity" evidence="4">
    <location>
        <begin position="237"/>
        <end position="396"/>
    </location>
</feature>
<evidence type="ECO:0000259" key="4">
    <source>
        <dbReference type="Pfam" id="PF01420"/>
    </source>
</evidence>
<accession>A0ABX5QNI9</accession>
<dbReference type="PANTHER" id="PTHR30408">
    <property type="entry name" value="TYPE-1 RESTRICTION ENZYME ECOKI SPECIFICITY PROTEIN"/>
    <property type="match status" value="1"/>
</dbReference>
<dbReference type="InterPro" id="IPR000055">
    <property type="entry name" value="Restrct_endonuc_typeI_TRD"/>
</dbReference>
<keyword evidence="5" id="KW-0378">Hydrolase</keyword>
<dbReference type="SUPFAM" id="SSF116734">
    <property type="entry name" value="DNA methylase specificity domain"/>
    <property type="match status" value="2"/>
</dbReference>
<dbReference type="GO" id="GO:0004519">
    <property type="term" value="F:endonuclease activity"/>
    <property type="evidence" value="ECO:0007669"/>
    <property type="project" value="UniProtKB-KW"/>
</dbReference>
<evidence type="ECO:0000256" key="1">
    <source>
        <dbReference type="ARBA" id="ARBA00010923"/>
    </source>
</evidence>
<sequence>MAEENKNIPELRFQGFSGPWEKRELGAIVSLLKDGTHGTHKDGNYAHLLSAKNIRNGQVVYDQSDRKINKPDYEIIYKNYQLKDKDLLLTIVGSIGETAIYHKNSQDLIAFQRSVAIIRGNNETKQLFLGTEFNSDAVKKQLKQLVSTSAQGGIYLGSLGKLIFQLPNLDEQAKIGSFFKTMDNLIAVNQRKLEELKKLKKAYLQKMFPQNGSEFPELRFAGYTTPWEKRKFFELYKKVTEKNDLSFGADKIISVANMYYKNDSSRSDADYMQTYNVFKIGDIAFEGNKSKNFLHGRFVENDIGDGIVSHVFDVFRPIAKYDLYFWKYYIHDENVMGDILTKVTTKATMMNNLVAKEFLKHKISVPLYKQQVKIGFFFKSLDVTISVNQRKLDALKKLKQGYLQKMFC</sequence>
<dbReference type="Gene3D" id="3.90.220.20">
    <property type="entry name" value="DNA methylase specificity domains"/>
    <property type="match status" value="2"/>
</dbReference>
<keyword evidence="5" id="KW-0255">Endonuclease</keyword>
<dbReference type="EMBL" id="CP029684">
    <property type="protein sequence ID" value="QAS70348.2"/>
    <property type="molecule type" value="Genomic_DNA"/>
</dbReference>
<dbReference type="InterPro" id="IPR044946">
    <property type="entry name" value="Restrct_endonuc_typeI_TRD_sf"/>
</dbReference>
<dbReference type="RefSeq" id="WP_161566123.1">
    <property type="nucleotide sequence ID" value="NZ_CP029684.2"/>
</dbReference>
<name>A0ABX5QNI9_9LACO</name>
<dbReference type="Proteomes" id="UP000286907">
    <property type="component" value="Chromosome"/>
</dbReference>
<keyword evidence="2" id="KW-0680">Restriction system</keyword>
<evidence type="ECO:0000256" key="2">
    <source>
        <dbReference type="ARBA" id="ARBA00022747"/>
    </source>
</evidence>
<evidence type="ECO:0000313" key="5">
    <source>
        <dbReference type="EMBL" id="QAS70348.2"/>
    </source>
</evidence>
<keyword evidence="3" id="KW-0238">DNA-binding</keyword>
<dbReference type="Gene3D" id="1.10.287.1120">
    <property type="entry name" value="Bipartite methylase S protein"/>
    <property type="match status" value="1"/>
</dbReference>
<evidence type="ECO:0000313" key="6">
    <source>
        <dbReference type="Proteomes" id="UP000286907"/>
    </source>
</evidence>
<feature type="domain" description="Type I restriction modification DNA specificity" evidence="4">
    <location>
        <begin position="20"/>
        <end position="197"/>
    </location>
</feature>
<keyword evidence="6" id="KW-1185">Reference proteome</keyword>